<protein>
    <submittedName>
        <fullName evidence="1">Uncharacterized protein</fullName>
    </submittedName>
</protein>
<name>A0A9D4UDW6_ADICA</name>
<evidence type="ECO:0000313" key="2">
    <source>
        <dbReference type="Proteomes" id="UP000886520"/>
    </source>
</evidence>
<dbReference type="OrthoDB" id="3209743at2759"/>
<gene>
    <name evidence="1" type="ORF">GOP47_0018501</name>
</gene>
<organism evidence="1 2">
    <name type="scientific">Adiantum capillus-veneris</name>
    <name type="common">Maidenhair fern</name>
    <dbReference type="NCBI Taxonomy" id="13818"/>
    <lineage>
        <taxon>Eukaryota</taxon>
        <taxon>Viridiplantae</taxon>
        <taxon>Streptophyta</taxon>
        <taxon>Embryophyta</taxon>
        <taxon>Tracheophyta</taxon>
        <taxon>Polypodiopsida</taxon>
        <taxon>Polypodiidae</taxon>
        <taxon>Polypodiales</taxon>
        <taxon>Pteridineae</taxon>
        <taxon>Pteridaceae</taxon>
        <taxon>Vittarioideae</taxon>
        <taxon>Adiantum</taxon>
    </lineage>
</organism>
<reference evidence="1" key="1">
    <citation type="submission" date="2021-01" db="EMBL/GenBank/DDBJ databases">
        <title>Adiantum capillus-veneris genome.</title>
        <authorList>
            <person name="Fang Y."/>
            <person name="Liao Q."/>
        </authorList>
    </citation>
    <scope>NUCLEOTIDE SEQUENCE</scope>
    <source>
        <strain evidence="1">H3</strain>
        <tissue evidence="1">Leaf</tissue>
    </source>
</reference>
<dbReference type="EMBL" id="JABFUD020000018">
    <property type="protein sequence ID" value="KAI5065877.1"/>
    <property type="molecule type" value="Genomic_DNA"/>
</dbReference>
<sequence length="95" mass="10663">MLSLVREDDIDDYGEEITTRVLPRREWIRDNSGIIKQVLTLTSTEQLEEDAGQRGILITGRRVGFDPHDDPHSDGSVPDYTACDADCGYCGECPY</sequence>
<comment type="caution">
    <text evidence="1">The sequence shown here is derived from an EMBL/GenBank/DDBJ whole genome shotgun (WGS) entry which is preliminary data.</text>
</comment>
<dbReference type="Proteomes" id="UP000886520">
    <property type="component" value="Chromosome 18"/>
</dbReference>
<proteinExistence type="predicted"/>
<accession>A0A9D4UDW6</accession>
<evidence type="ECO:0000313" key="1">
    <source>
        <dbReference type="EMBL" id="KAI5065877.1"/>
    </source>
</evidence>
<keyword evidence="2" id="KW-1185">Reference proteome</keyword>
<dbReference type="AlphaFoldDB" id="A0A9D4UDW6"/>